<dbReference type="GO" id="GO:0047527">
    <property type="term" value="F:2,3-dihydroxybenzoate-serine ligase activity"/>
    <property type="evidence" value="ECO:0007669"/>
    <property type="project" value="TreeGrafter"/>
</dbReference>
<name>A0A919V985_9ACTN</name>
<dbReference type="GO" id="GO:0031177">
    <property type="term" value="F:phosphopantetheine binding"/>
    <property type="evidence" value="ECO:0007669"/>
    <property type="project" value="TreeGrafter"/>
</dbReference>
<dbReference type="GO" id="GO:0009239">
    <property type="term" value="P:enterobactin biosynthetic process"/>
    <property type="evidence" value="ECO:0007669"/>
    <property type="project" value="TreeGrafter"/>
</dbReference>
<dbReference type="InterPro" id="IPR023213">
    <property type="entry name" value="CAT-like_dom_sf"/>
</dbReference>
<evidence type="ECO:0000313" key="2">
    <source>
        <dbReference type="EMBL" id="GII89884.1"/>
    </source>
</evidence>
<evidence type="ECO:0000259" key="1">
    <source>
        <dbReference type="Pfam" id="PF00668"/>
    </source>
</evidence>
<dbReference type="RefSeq" id="WP_204019806.1">
    <property type="nucleotide sequence ID" value="NZ_BOOW01000002.1"/>
</dbReference>
<gene>
    <name evidence="2" type="ORF">Ssi02_01150</name>
</gene>
<dbReference type="PANTHER" id="PTHR45527:SF1">
    <property type="entry name" value="FATTY ACID SYNTHASE"/>
    <property type="match status" value="1"/>
</dbReference>
<dbReference type="InterPro" id="IPR001242">
    <property type="entry name" value="Condensation_dom"/>
</dbReference>
<keyword evidence="3" id="KW-1185">Reference proteome</keyword>
<dbReference type="SUPFAM" id="SSF52777">
    <property type="entry name" value="CoA-dependent acyltransferases"/>
    <property type="match status" value="2"/>
</dbReference>
<accession>A0A919V985</accession>
<dbReference type="Pfam" id="PF00668">
    <property type="entry name" value="Condensation"/>
    <property type="match status" value="1"/>
</dbReference>
<protein>
    <recommendedName>
        <fullName evidence="1">Condensation domain-containing protein</fullName>
    </recommendedName>
</protein>
<dbReference type="EMBL" id="BOOW01000002">
    <property type="protein sequence ID" value="GII89884.1"/>
    <property type="molecule type" value="Genomic_DNA"/>
</dbReference>
<dbReference type="Proteomes" id="UP000606172">
    <property type="component" value="Unassembled WGS sequence"/>
</dbReference>
<sequence length="456" mass="48897">MNPQAIRVAFEGGGEGRGPLTWGQRAIWETVEATAPDDHYFNFGHVLAVPRAAWPLTPQSAAAAVSGLVERHPALRTTTPEGRGQVVHGRGELTAEIVTAEPGEGTKTATELLERLKRRRFDYAAEWPLRAGLVTSPSGVVTHLVLVYCHMAVDGLGAEIVLRDLRLLLIKGRVAGTLPATPLELALWQESEQGRRVAQAAEDYWEGEFLRVPASMFPAPAAEVEGPPIWRAVLTSHAAEAAARHAAARYSTSAGAVLLVGACAMTSALTGLSRCAMLPIVGNRFRADTRAAVTTLSQESLFTLDVTDGGRLTMAGLLTTAKPALLRAYRYGFHDPAGRAAATARASEARGEQVRPYCCFNDMRFADPPAELSDAAEVRDALTRSTLAWPLSQEQLNCRFCVHVSGEGGALALSLTADTRYVPKEAMERWLSGLEMFLMEAAFGDGSAVSALRRAG</sequence>
<proteinExistence type="predicted"/>
<dbReference type="GO" id="GO:0043041">
    <property type="term" value="P:amino acid activation for nonribosomal peptide biosynthetic process"/>
    <property type="evidence" value="ECO:0007669"/>
    <property type="project" value="TreeGrafter"/>
</dbReference>
<reference evidence="2" key="1">
    <citation type="submission" date="2021-01" db="EMBL/GenBank/DDBJ databases">
        <title>Whole genome shotgun sequence of Sinosporangium siamense NBRC 109515.</title>
        <authorList>
            <person name="Komaki H."/>
            <person name="Tamura T."/>
        </authorList>
    </citation>
    <scope>NUCLEOTIDE SEQUENCE</scope>
    <source>
        <strain evidence="2">NBRC 109515</strain>
    </source>
</reference>
<feature type="domain" description="Condensation" evidence="1">
    <location>
        <begin position="19"/>
        <end position="295"/>
    </location>
</feature>
<dbReference type="Gene3D" id="3.30.559.10">
    <property type="entry name" value="Chloramphenicol acetyltransferase-like domain"/>
    <property type="match status" value="1"/>
</dbReference>
<organism evidence="2 3">
    <name type="scientific">Sinosporangium siamense</name>
    <dbReference type="NCBI Taxonomy" id="1367973"/>
    <lineage>
        <taxon>Bacteria</taxon>
        <taxon>Bacillati</taxon>
        <taxon>Actinomycetota</taxon>
        <taxon>Actinomycetes</taxon>
        <taxon>Streptosporangiales</taxon>
        <taxon>Streptosporangiaceae</taxon>
        <taxon>Sinosporangium</taxon>
    </lineage>
</organism>
<comment type="caution">
    <text evidence="2">The sequence shown here is derived from an EMBL/GenBank/DDBJ whole genome shotgun (WGS) entry which is preliminary data.</text>
</comment>
<dbReference type="GO" id="GO:0008610">
    <property type="term" value="P:lipid biosynthetic process"/>
    <property type="evidence" value="ECO:0007669"/>
    <property type="project" value="UniProtKB-ARBA"/>
</dbReference>
<dbReference type="PANTHER" id="PTHR45527">
    <property type="entry name" value="NONRIBOSOMAL PEPTIDE SYNTHETASE"/>
    <property type="match status" value="1"/>
</dbReference>
<dbReference type="GO" id="GO:0005829">
    <property type="term" value="C:cytosol"/>
    <property type="evidence" value="ECO:0007669"/>
    <property type="project" value="TreeGrafter"/>
</dbReference>
<dbReference type="Gene3D" id="3.30.559.30">
    <property type="entry name" value="Nonribosomal peptide synthetase, condensation domain"/>
    <property type="match status" value="1"/>
</dbReference>
<dbReference type="GO" id="GO:0009366">
    <property type="term" value="C:enterobactin synthetase complex"/>
    <property type="evidence" value="ECO:0007669"/>
    <property type="project" value="TreeGrafter"/>
</dbReference>
<evidence type="ECO:0000313" key="3">
    <source>
        <dbReference type="Proteomes" id="UP000606172"/>
    </source>
</evidence>
<dbReference type="AlphaFoldDB" id="A0A919V985"/>